<accession>Q01YI6</accession>
<dbReference type="InterPro" id="IPR051829">
    <property type="entry name" value="Multiheme_Cytochr_ET"/>
</dbReference>
<evidence type="ECO:0000256" key="1">
    <source>
        <dbReference type="ARBA" id="ARBA00022729"/>
    </source>
</evidence>
<protein>
    <submittedName>
        <fullName evidence="2">LVIVD repeat protein</fullName>
    </submittedName>
</protein>
<sequence precursor="true">MQTLLYSSLRYSAALRLCEKLPFSPKAAKPQSNAKNNTQAAILFLLLCAPAFPQCDSAKCHVGIEPMHASPAAQSDCVTCHGGRADTTDKLQAHVTPRNRKLWNSAANPIRSYAELNQESPEFVRFVNPGDLRIADQTCGKSKCHSEIVGKVRTSMMSHGAFLWGAAFYNNGGFPLKRPVFGESYSHTGASQKLTAIPPPTPAEIKLKSWLPELWPLPQFEATQPGNTLRVFERGDDRLSNRGFGTLTRTDPVFQGLQRTRLLDPLLYFMGTNDQPGDYRSSGCTACHVIYANDRDPAHSGHYAASGHLGYSFTKDPTIPKDQEGHPIQHRLARTIPSSQCVVCHIHPGTSYAFQYYGYMWWDNETDGDRMYPAKSKIWKPAAAAVSLLRNPEAASLKGNWSDPKFLRSITGLNKDNKQTQFADFNGHGWIYRAVYKHDRKGNWLDKDDNKVDFNDPKKFDKAVHLADIHLDKGMHCIDCHFEQDSHGDGHLYGEPRAAVEIDCIDCHGSIRARATLKTSNSAAAKGGHDLATLRTPFGTRRFEYVAGKLVQRSMVEENVEWPVSQVLDSITPGSSNYNEKARLAKTIQNDGVTWGGAAGAGKLAHTDERMSCYTCHTSWMTSCFGCHLSMKSNAIRTNLHNEGDEVTKNYTSYNFQVLRDDIFMLGLDSTAKNNKITPVRSSSAVVVSSQNANREWIYHQEQTISSEGYSGQAFNPHYPHTVRTKETKTCTDCHVSRDNDNNAWMAQLLLQGTNFVNFLGRYVYVGEGRHGFEAVAVTEHDEPQAVIGSYLQKLAFPENFALFEKKRELTEAYEHPGNVLSLQQRGEYLYVAKGKDGVEIYDIANVDNKAFAERIVSAPVSPIGQKLYVKTRNARWIASPTTLGVDPARKRNPENEEQPIHPLYAFLYVADAQEGLILINAATLLDGDPRNNFLKRAVTFNPEGILNGANFVMTAGNYAYVSCDRGVVVVNIDNPMRPAVISVIPLKGAGHTALQFRYLFALDAEGLKVIDITDVTKPIAKAALPLTGARDLYVARTYAYVAAGARGLAIIDVEKPEQPGTPKFCTLVTDAQAVRIGMTNASTFAYVADGRNGLRLLQLMSPARTEGLWGFSPEPKPELIATYKTRGEAIALSKGLDRDRAVDESGNQLTVFGRRGARPFHLDEMQKLYLRNGQLYTVTNTPPGRPQ</sequence>
<dbReference type="InterPro" id="IPR036280">
    <property type="entry name" value="Multihaem_cyt_sf"/>
</dbReference>
<evidence type="ECO:0000313" key="2">
    <source>
        <dbReference type="EMBL" id="ABJ85279.1"/>
    </source>
</evidence>
<proteinExistence type="predicted"/>
<dbReference type="InterPro" id="IPR013211">
    <property type="entry name" value="LVIVD"/>
</dbReference>
<keyword evidence="1" id="KW-0732">Signal</keyword>
<dbReference type="PANTHER" id="PTHR35038">
    <property type="entry name" value="DISSIMILATORY SULFITE REDUCTASE SIRA"/>
    <property type="match status" value="1"/>
</dbReference>
<dbReference type="KEGG" id="sus:Acid_4317"/>
<dbReference type="EMBL" id="CP000473">
    <property type="protein sequence ID" value="ABJ85279.1"/>
    <property type="molecule type" value="Genomic_DNA"/>
</dbReference>
<dbReference type="SUPFAM" id="SSF101908">
    <property type="entry name" value="Putative isomerase YbhE"/>
    <property type="match status" value="1"/>
</dbReference>
<name>Q01YI6_SOLUE</name>
<reference evidence="2" key="1">
    <citation type="submission" date="2006-10" db="EMBL/GenBank/DDBJ databases">
        <title>Complete sequence of Solibacter usitatus Ellin6076.</title>
        <authorList>
            <consortium name="US DOE Joint Genome Institute"/>
            <person name="Copeland A."/>
            <person name="Lucas S."/>
            <person name="Lapidus A."/>
            <person name="Barry K."/>
            <person name="Detter J.C."/>
            <person name="Glavina del Rio T."/>
            <person name="Hammon N."/>
            <person name="Israni S."/>
            <person name="Dalin E."/>
            <person name="Tice H."/>
            <person name="Pitluck S."/>
            <person name="Thompson L.S."/>
            <person name="Brettin T."/>
            <person name="Bruce D."/>
            <person name="Han C."/>
            <person name="Tapia R."/>
            <person name="Gilna P."/>
            <person name="Schmutz J."/>
            <person name="Larimer F."/>
            <person name="Land M."/>
            <person name="Hauser L."/>
            <person name="Kyrpides N."/>
            <person name="Mikhailova N."/>
            <person name="Janssen P.H."/>
            <person name="Kuske C.R."/>
            <person name="Richardson P."/>
        </authorList>
    </citation>
    <scope>NUCLEOTIDE SEQUENCE</scope>
    <source>
        <strain evidence="2">Ellin6076</strain>
    </source>
</reference>
<dbReference type="PANTHER" id="PTHR35038:SF8">
    <property type="entry name" value="C-TYPE POLYHEME CYTOCHROME OMCC"/>
    <property type="match status" value="1"/>
</dbReference>
<dbReference type="AlphaFoldDB" id="Q01YI6"/>
<gene>
    <name evidence="2" type="ordered locus">Acid_4317</name>
</gene>
<dbReference type="InParanoid" id="Q01YI6"/>
<dbReference type="Pfam" id="PF08309">
    <property type="entry name" value="LVIVD"/>
    <property type="match status" value="3"/>
</dbReference>
<dbReference type="HOGENOM" id="CLU_265556_0_0_0"/>
<dbReference type="eggNOG" id="COG5276">
    <property type="taxonomic scope" value="Bacteria"/>
</dbReference>
<dbReference type="GO" id="GO:0016491">
    <property type="term" value="F:oxidoreductase activity"/>
    <property type="evidence" value="ECO:0007669"/>
    <property type="project" value="TreeGrafter"/>
</dbReference>
<organism evidence="2">
    <name type="scientific">Solibacter usitatus (strain Ellin6076)</name>
    <dbReference type="NCBI Taxonomy" id="234267"/>
    <lineage>
        <taxon>Bacteria</taxon>
        <taxon>Pseudomonadati</taxon>
        <taxon>Acidobacteriota</taxon>
        <taxon>Terriglobia</taxon>
        <taxon>Bryobacterales</taxon>
        <taxon>Solibacteraceae</taxon>
        <taxon>Candidatus Solibacter</taxon>
    </lineage>
</organism>
<dbReference type="SUPFAM" id="SSF48695">
    <property type="entry name" value="Multiheme cytochromes"/>
    <property type="match status" value="3"/>
</dbReference>
<dbReference type="STRING" id="234267.Acid_4317"/>